<gene>
    <name evidence="3" type="ORF">MKUB_00090</name>
    <name evidence="4" type="ORF">MKUB_29450</name>
    <name evidence="5" type="ORF">MKUB_29640</name>
</gene>
<evidence type="ECO:0000313" key="5">
    <source>
        <dbReference type="EMBL" id="GFG65474.1"/>
    </source>
</evidence>
<evidence type="ECO:0000313" key="4">
    <source>
        <dbReference type="EMBL" id="GFG65455.1"/>
    </source>
</evidence>
<comment type="caution">
    <text evidence="5">The sequence shown here is derived from an EMBL/GenBank/DDBJ whole genome shotgun (WGS) entry which is preliminary data.</text>
</comment>
<accession>A0ABQ1BP25</accession>
<dbReference type="EMBL" id="BLKU01000004">
    <property type="protein sequence ID" value="GFG65455.1"/>
    <property type="molecule type" value="Genomic_DNA"/>
</dbReference>
<feature type="transmembrane region" description="Helical" evidence="2">
    <location>
        <begin position="78"/>
        <end position="96"/>
    </location>
</feature>
<dbReference type="RefSeq" id="WP_085074345.1">
    <property type="nucleotide sequence ID" value="NZ_BLKU01000001.1"/>
</dbReference>
<sequence length="107" mass="11550">MVSSNAASVRDVDTSNTHGGPVGAQPTRSISRFGHETKVFYKTSEFLVFVVAAIGVLLASYLVKATDGHGDYFQADKAWLYISILSVGYMVSRGLAKSGTRHHGDDR</sequence>
<keyword evidence="2" id="KW-1133">Transmembrane helix</keyword>
<keyword evidence="6" id="KW-1185">Reference proteome</keyword>
<evidence type="ECO:0000313" key="3">
    <source>
        <dbReference type="EMBL" id="GFG62519.1"/>
    </source>
</evidence>
<evidence type="ECO:0000256" key="2">
    <source>
        <dbReference type="SAM" id="Phobius"/>
    </source>
</evidence>
<evidence type="ECO:0000313" key="6">
    <source>
        <dbReference type="Proteomes" id="UP000465306"/>
    </source>
</evidence>
<proteinExistence type="predicted"/>
<evidence type="ECO:0000256" key="1">
    <source>
        <dbReference type="SAM" id="MobiDB-lite"/>
    </source>
</evidence>
<organism evidence="5 6">
    <name type="scientific">Mycobacterium kubicae</name>
    <dbReference type="NCBI Taxonomy" id="120959"/>
    <lineage>
        <taxon>Bacteria</taxon>
        <taxon>Bacillati</taxon>
        <taxon>Actinomycetota</taxon>
        <taxon>Actinomycetes</taxon>
        <taxon>Mycobacteriales</taxon>
        <taxon>Mycobacteriaceae</taxon>
        <taxon>Mycobacterium</taxon>
        <taxon>Mycobacterium simiae complex</taxon>
    </lineage>
</organism>
<feature type="region of interest" description="Disordered" evidence="1">
    <location>
        <begin position="1"/>
        <end position="28"/>
    </location>
</feature>
<keyword evidence="2" id="KW-0472">Membrane</keyword>
<reference evidence="5" key="2">
    <citation type="submission" date="2020-02" db="EMBL/GenBank/DDBJ databases">
        <authorList>
            <person name="Matsumoto Y."/>
            <person name="Kinjo T."/>
            <person name="Motooka D."/>
            <person name="Nabeya D."/>
            <person name="Jung N."/>
            <person name="Uechi K."/>
            <person name="Horii T."/>
            <person name="Iida T."/>
            <person name="Fujita J."/>
            <person name="Nakamura S."/>
        </authorList>
    </citation>
    <scope>NUCLEOTIDE SEQUENCE</scope>
    <source>
        <strain evidence="5">JCM 13573</strain>
    </source>
</reference>
<feature type="transmembrane region" description="Helical" evidence="2">
    <location>
        <begin position="46"/>
        <end position="63"/>
    </location>
</feature>
<dbReference type="Proteomes" id="UP000465306">
    <property type="component" value="Unassembled WGS sequence"/>
</dbReference>
<dbReference type="EMBL" id="BLKU01000001">
    <property type="protein sequence ID" value="GFG62519.1"/>
    <property type="molecule type" value="Genomic_DNA"/>
</dbReference>
<protein>
    <submittedName>
        <fullName evidence="5">Uncharacterized protein</fullName>
    </submittedName>
</protein>
<name>A0ABQ1BP25_9MYCO</name>
<dbReference type="EMBL" id="BLKU01000005">
    <property type="protein sequence ID" value="GFG65474.1"/>
    <property type="molecule type" value="Genomic_DNA"/>
</dbReference>
<reference evidence="5 6" key="1">
    <citation type="journal article" date="2019" name="Emerg. Microbes Infect.">
        <title>Comprehensive subspecies identification of 175 nontuberculous mycobacteria species based on 7547 genomic profiles.</title>
        <authorList>
            <person name="Matsumoto Y."/>
            <person name="Kinjo T."/>
            <person name="Motooka D."/>
            <person name="Nabeya D."/>
            <person name="Jung N."/>
            <person name="Uechi K."/>
            <person name="Horii T."/>
            <person name="Iida T."/>
            <person name="Fujita J."/>
            <person name="Nakamura S."/>
        </authorList>
    </citation>
    <scope>NUCLEOTIDE SEQUENCE [LARGE SCALE GENOMIC DNA]</scope>
    <source>
        <strain evidence="5 6">JCM 13573</strain>
    </source>
</reference>
<keyword evidence="2" id="KW-0812">Transmembrane</keyword>